<feature type="region of interest" description="Disordered" evidence="1">
    <location>
        <begin position="486"/>
        <end position="525"/>
    </location>
</feature>
<dbReference type="InterPro" id="IPR036013">
    <property type="entry name" value="Band_7/SPFH_dom_sf"/>
</dbReference>
<feature type="domain" description="Band 7" evidence="3">
    <location>
        <begin position="192"/>
        <end position="371"/>
    </location>
</feature>
<evidence type="ECO:0000313" key="5">
    <source>
        <dbReference type="Proteomes" id="UP000287224"/>
    </source>
</evidence>
<reference evidence="5" key="1">
    <citation type="submission" date="2018-12" db="EMBL/GenBank/DDBJ databases">
        <title>Tengunoibacter tsumagoiensis gen. nov., sp. nov., Dictyobacter kobayashii sp. nov., D. alpinus sp. nov., and D. joshuensis sp. nov. and description of Dictyobacteraceae fam. nov. within the order Ktedonobacterales isolated from Tengu-no-mugimeshi.</title>
        <authorList>
            <person name="Wang C.M."/>
            <person name="Zheng Y."/>
            <person name="Sakai Y."/>
            <person name="Toyoda A."/>
            <person name="Minakuchi Y."/>
            <person name="Abe K."/>
            <person name="Yokota A."/>
            <person name="Yabe S."/>
        </authorList>
    </citation>
    <scope>NUCLEOTIDE SEQUENCE [LARGE SCALE GENOMIC DNA]</scope>
    <source>
        <strain evidence="5">S-27</strain>
    </source>
</reference>
<dbReference type="RefSeq" id="WP_126595595.1">
    <property type="nucleotide sequence ID" value="NZ_BIFQ01000001.1"/>
</dbReference>
<keyword evidence="2" id="KW-0472">Membrane</keyword>
<feature type="transmembrane region" description="Helical" evidence="2">
    <location>
        <begin position="120"/>
        <end position="143"/>
    </location>
</feature>
<sequence>MSSDRKDPGDSWQDSPGFASNWPQQQHEEQFPAVDGELINARGEPMEDDQAAIGPGGAHHRYAGRGANAAPGRLASSFFDSFKHANQYITLILFPLLFCGLACLLALPPVASGHAVLAPIGFWPLLIVLLVIAVVQAVLVHYIGSENGMWTLGTVGGFCLFVLAVCFALYGFLPGLLVLIAIIALGVAMARRCVCPVPEGFVDIVYSFKKYARTLHPGFNILLPWEEVAIQLNVEEIQWMCPAQIIQISHDEDIMLRGVISYQLLPEDAYLAITQVRDWEESLRTRFQTLLQHITTVFHPDDLLAWPDGRDTQIDGDDDFVGGFERREQINDFLLQQMREKVALWGVQVNWVSIRDIEIAPHGAIKIEPVQPVYTSRSAPVSATEKTTPEMPVPPRPSGQHGQPVEEAQARPHHLEERTPAAPAYNLTEEVLVHAYQNVQDGRITDPETIRSIAARFYKVAQDPELSQSVHFDAVQAARNLYEEAKKHESRYPGEAHSDDTQPNWLMKSPNDKNMTAGREGRDAY</sequence>
<comment type="caution">
    <text evidence="4">The sequence shown here is derived from an EMBL/GenBank/DDBJ whole genome shotgun (WGS) entry which is preliminary data.</text>
</comment>
<evidence type="ECO:0000259" key="3">
    <source>
        <dbReference type="SMART" id="SM00244"/>
    </source>
</evidence>
<accession>A0A401ZC64</accession>
<dbReference type="OrthoDB" id="141676at2"/>
<dbReference type="Proteomes" id="UP000287224">
    <property type="component" value="Unassembled WGS sequence"/>
</dbReference>
<dbReference type="SUPFAM" id="SSF117892">
    <property type="entry name" value="Band 7/SPFH domain"/>
    <property type="match status" value="1"/>
</dbReference>
<feature type="region of interest" description="Disordered" evidence="1">
    <location>
        <begin position="378"/>
        <end position="416"/>
    </location>
</feature>
<gene>
    <name evidence="4" type="ORF">KDAU_17680</name>
</gene>
<feature type="transmembrane region" description="Helical" evidence="2">
    <location>
        <begin position="155"/>
        <end position="188"/>
    </location>
</feature>
<evidence type="ECO:0000256" key="2">
    <source>
        <dbReference type="SAM" id="Phobius"/>
    </source>
</evidence>
<dbReference type="Pfam" id="PF01145">
    <property type="entry name" value="Band_7"/>
    <property type="match status" value="1"/>
</dbReference>
<keyword evidence="2" id="KW-0812">Transmembrane</keyword>
<protein>
    <recommendedName>
        <fullName evidence="3">Band 7 domain-containing protein</fullName>
    </recommendedName>
</protein>
<dbReference type="InterPro" id="IPR001107">
    <property type="entry name" value="Band_7"/>
</dbReference>
<dbReference type="Gene3D" id="3.30.479.30">
    <property type="entry name" value="Band 7 domain"/>
    <property type="match status" value="1"/>
</dbReference>
<proteinExistence type="predicted"/>
<evidence type="ECO:0000256" key="1">
    <source>
        <dbReference type="SAM" id="MobiDB-lite"/>
    </source>
</evidence>
<evidence type="ECO:0000313" key="4">
    <source>
        <dbReference type="EMBL" id="GCE04439.1"/>
    </source>
</evidence>
<feature type="transmembrane region" description="Helical" evidence="2">
    <location>
        <begin position="88"/>
        <end position="108"/>
    </location>
</feature>
<feature type="compositionally biased region" description="Basic and acidic residues" evidence="1">
    <location>
        <begin position="486"/>
        <end position="500"/>
    </location>
</feature>
<keyword evidence="2" id="KW-1133">Transmembrane helix</keyword>
<name>A0A401ZC64_9CHLR</name>
<dbReference type="EMBL" id="BIFQ01000001">
    <property type="protein sequence ID" value="GCE04439.1"/>
    <property type="molecule type" value="Genomic_DNA"/>
</dbReference>
<feature type="region of interest" description="Disordered" evidence="1">
    <location>
        <begin position="1"/>
        <end position="34"/>
    </location>
</feature>
<dbReference type="SMART" id="SM00244">
    <property type="entry name" value="PHB"/>
    <property type="match status" value="1"/>
</dbReference>
<keyword evidence="5" id="KW-1185">Reference proteome</keyword>
<dbReference type="AlphaFoldDB" id="A0A401ZC64"/>
<organism evidence="4 5">
    <name type="scientific">Dictyobacter aurantiacus</name>
    <dbReference type="NCBI Taxonomy" id="1936993"/>
    <lineage>
        <taxon>Bacteria</taxon>
        <taxon>Bacillati</taxon>
        <taxon>Chloroflexota</taxon>
        <taxon>Ktedonobacteria</taxon>
        <taxon>Ktedonobacterales</taxon>
        <taxon>Dictyobacteraceae</taxon>
        <taxon>Dictyobacter</taxon>
    </lineage>
</organism>